<keyword evidence="1" id="KW-0472">Membrane</keyword>
<feature type="transmembrane region" description="Helical" evidence="1">
    <location>
        <begin position="7"/>
        <end position="26"/>
    </location>
</feature>
<name>A0ABM0GNM9_SACKO</name>
<dbReference type="SUPFAM" id="SSF52540">
    <property type="entry name" value="P-loop containing nucleoside triphosphate hydrolases"/>
    <property type="match status" value="1"/>
</dbReference>
<dbReference type="GeneID" id="100371406"/>
<accession>A0ABM0GNM9</accession>
<evidence type="ECO:0000259" key="2">
    <source>
        <dbReference type="Pfam" id="PF00685"/>
    </source>
</evidence>
<evidence type="ECO:0000313" key="4">
    <source>
        <dbReference type="RefSeq" id="XP_002733945.1"/>
    </source>
</evidence>
<keyword evidence="1" id="KW-1133">Transmembrane helix</keyword>
<reference evidence="4" key="1">
    <citation type="submission" date="2025-08" db="UniProtKB">
        <authorList>
            <consortium name="RefSeq"/>
        </authorList>
    </citation>
    <scope>IDENTIFICATION</scope>
    <source>
        <tissue evidence="4">Testes</tissue>
    </source>
</reference>
<feature type="domain" description="Sulfotransferase" evidence="2">
    <location>
        <begin position="158"/>
        <end position="459"/>
    </location>
</feature>
<dbReference type="Gene3D" id="3.40.50.300">
    <property type="entry name" value="P-loop containing nucleotide triphosphate hydrolases"/>
    <property type="match status" value="1"/>
</dbReference>
<protein>
    <submittedName>
        <fullName evidence="4">Carbohydrate sulfotransferase 1-like</fullName>
    </submittedName>
</protein>
<dbReference type="InterPro" id="IPR051135">
    <property type="entry name" value="Gal/GlcNAc/GalNAc_ST"/>
</dbReference>
<keyword evidence="3" id="KW-1185">Reference proteome</keyword>
<organism evidence="3 4">
    <name type="scientific">Saccoglossus kowalevskii</name>
    <name type="common">Acorn worm</name>
    <dbReference type="NCBI Taxonomy" id="10224"/>
    <lineage>
        <taxon>Eukaryota</taxon>
        <taxon>Metazoa</taxon>
        <taxon>Hemichordata</taxon>
        <taxon>Enteropneusta</taxon>
        <taxon>Harrimaniidae</taxon>
        <taxon>Saccoglossus</taxon>
    </lineage>
</organism>
<dbReference type="Pfam" id="PF00685">
    <property type="entry name" value="Sulfotransfer_1"/>
    <property type="match status" value="1"/>
</dbReference>
<dbReference type="Proteomes" id="UP000694865">
    <property type="component" value="Unplaced"/>
</dbReference>
<dbReference type="InterPro" id="IPR000863">
    <property type="entry name" value="Sulfotransferase_dom"/>
</dbReference>
<evidence type="ECO:0000313" key="3">
    <source>
        <dbReference type="Proteomes" id="UP000694865"/>
    </source>
</evidence>
<dbReference type="InterPro" id="IPR027417">
    <property type="entry name" value="P-loop_NTPase"/>
</dbReference>
<dbReference type="RefSeq" id="XP_002733945.1">
    <property type="nucleotide sequence ID" value="XM_002733899.1"/>
</dbReference>
<dbReference type="PANTHER" id="PTHR10704">
    <property type="entry name" value="CARBOHYDRATE SULFOTRANSFERASE"/>
    <property type="match status" value="1"/>
</dbReference>
<sequence length="502" mass="57491">MRRKNLTVILALIAVINVLLIIVFGWPTTSFLSKKDSTLTAAAQGDRHEDMFLPRRKQLYDTVDVPTYSDELKGLNDTIKHIRALLIANHQSNGHRLDVIGSRQQLNEQLLVNILANISNTYEELQHMNQSIISANSKLNNFISKWNIQSQAKARVNVLLMASMRTGSSFLGEMFRQHPDYLYIFEPPKGLRLKDYDPMLTVNGVQMLTDIYNCDFTSPFSKPLLDNLFNPVAPLARRNVVPAWVNEKYCSGWSDQAKIYAKCSPMSPSMASESCRSFKGVVAKVIRIYDIYPWFHLMMNSTVNLKVVNLIRDPRGVIASVIPVHLKQYASLIKKEDIDIQLEEKHFDDALSQRLSLYCSTMLRNVLVSNHAKWLPKENYMAIRYEDMAENPIKAADTIFNFLGTDVHDNVIRWIKENTNYTDGSNSPYYAWQTKRNSKEVSQKWRQKMTYGLAKKIEDTGDCSHLLETVGYRKVENPKQLKDPAVSFVLPKPSWLSTSIQS</sequence>
<keyword evidence="1" id="KW-0812">Transmembrane</keyword>
<gene>
    <name evidence="4" type="primary">LOC100371406</name>
</gene>
<evidence type="ECO:0000256" key="1">
    <source>
        <dbReference type="SAM" id="Phobius"/>
    </source>
</evidence>
<dbReference type="PANTHER" id="PTHR10704:SF71">
    <property type="entry name" value="CARBOHYDRATE SULFOTRANSFERASE 1-LIKE"/>
    <property type="match status" value="1"/>
</dbReference>
<proteinExistence type="predicted"/>